<name>A0ABQ3HRT9_9SPHI</name>
<comment type="caution">
    <text evidence="4">The sequence shown here is derived from an EMBL/GenBank/DDBJ whole genome shotgun (WGS) entry which is preliminary data.</text>
</comment>
<dbReference type="InterPro" id="IPR036942">
    <property type="entry name" value="Beta-barrel_TonB_sf"/>
</dbReference>
<dbReference type="RefSeq" id="WP_189625478.1">
    <property type="nucleotide sequence ID" value="NZ_BNAF01000003.1"/>
</dbReference>
<keyword evidence="3" id="KW-0998">Cell outer membrane</keyword>
<evidence type="ECO:0000313" key="4">
    <source>
        <dbReference type="EMBL" id="GHE28979.1"/>
    </source>
</evidence>
<proteinExistence type="predicted"/>
<accession>A0ABQ3HRT9</accession>
<keyword evidence="5" id="KW-1185">Reference proteome</keyword>
<evidence type="ECO:0008006" key="6">
    <source>
        <dbReference type="Google" id="ProtNLM"/>
    </source>
</evidence>
<evidence type="ECO:0000256" key="3">
    <source>
        <dbReference type="ARBA" id="ARBA00023237"/>
    </source>
</evidence>
<evidence type="ECO:0000256" key="1">
    <source>
        <dbReference type="ARBA" id="ARBA00004442"/>
    </source>
</evidence>
<dbReference type="Proteomes" id="UP000620550">
    <property type="component" value="Unassembled WGS sequence"/>
</dbReference>
<organism evidence="4 5">
    <name type="scientific">Sphingobacterium griseoflavum</name>
    <dbReference type="NCBI Taxonomy" id="1474952"/>
    <lineage>
        <taxon>Bacteria</taxon>
        <taxon>Pseudomonadati</taxon>
        <taxon>Bacteroidota</taxon>
        <taxon>Sphingobacteriia</taxon>
        <taxon>Sphingobacteriales</taxon>
        <taxon>Sphingobacteriaceae</taxon>
        <taxon>Sphingobacterium</taxon>
    </lineage>
</organism>
<evidence type="ECO:0000313" key="5">
    <source>
        <dbReference type="Proteomes" id="UP000620550"/>
    </source>
</evidence>
<dbReference type="SUPFAM" id="SSF56935">
    <property type="entry name" value="Porins"/>
    <property type="match status" value="1"/>
</dbReference>
<keyword evidence="2" id="KW-0472">Membrane</keyword>
<reference evidence="5" key="1">
    <citation type="journal article" date="2019" name="Int. J. Syst. Evol. Microbiol.">
        <title>The Global Catalogue of Microorganisms (GCM) 10K type strain sequencing project: providing services to taxonomists for standard genome sequencing and annotation.</title>
        <authorList>
            <consortium name="The Broad Institute Genomics Platform"/>
            <consortium name="The Broad Institute Genome Sequencing Center for Infectious Disease"/>
            <person name="Wu L."/>
            <person name="Ma J."/>
        </authorList>
    </citation>
    <scope>NUCLEOTIDE SEQUENCE [LARGE SCALE GENOMIC DNA]</scope>
    <source>
        <strain evidence="5">CGMCC 1.12966</strain>
    </source>
</reference>
<dbReference type="Gene3D" id="2.40.170.20">
    <property type="entry name" value="TonB-dependent receptor, beta-barrel domain"/>
    <property type="match status" value="1"/>
</dbReference>
<sequence>MDVYNKNSADLFALIPKDDATHGFYSVYANSAEMNTKGIDLQLNGQANIGRVNWQANLNYSHNRNRVTRYLMPRATRGNVYRKVFKAAGDVV</sequence>
<protein>
    <recommendedName>
        <fullName evidence="6">TonB-dependent receptor-like beta-barrel domain-containing protein</fullName>
    </recommendedName>
</protein>
<comment type="subcellular location">
    <subcellularLocation>
        <location evidence="1">Cell outer membrane</location>
    </subcellularLocation>
</comment>
<evidence type="ECO:0000256" key="2">
    <source>
        <dbReference type="ARBA" id="ARBA00023136"/>
    </source>
</evidence>
<dbReference type="EMBL" id="BNAF01000003">
    <property type="protein sequence ID" value="GHE28979.1"/>
    <property type="molecule type" value="Genomic_DNA"/>
</dbReference>
<gene>
    <name evidence="4" type="ORF">GCM10017764_09490</name>
</gene>